<dbReference type="GO" id="GO:0008270">
    <property type="term" value="F:zinc ion binding"/>
    <property type="evidence" value="ECO:0007669"/>
    <property type="project" value="InterPro"/>
</dbReference>
<dbReference type="InterPro" id="IPR007219">
    <property type="entry name" value="XnlR_reg_dom"/>
</dbReference>
<evidence type="ECO:0000256" key="1">
    <source>
        <dbReference type="ARBA" id="ARBA00004123"/>
    </source>
</evidence>
<evidence type="ECO:0000256" key="3">
    <source>
        <dbReference type="ARBA" id="ARBA00023015"/>
    </source>
</evidence>
<keyword evidence="4" id="KW-0238">DNA-binding</keyword>
<sequence>MDPSSDSPKPYSCVVCYKRKVKCDRKEPCSRCAKAEVECIYQPPPPPRRRKRARDASGSASSEREKPFQRISRDSPRAADTGDAAHFETRTSLAESKSGSSERMIMRGGNSVYLENNLWTSASHELADAAEVLDASNNPDSSSQEDGGGEDMLLLGSVTKKNITDLHPNPVHIFKLWQKFLENINPLIKILHTPTLQPQILEAAGEISNTGKELEALMFAVYCIALASLPTVEVEKSFGESKKKLLARCRRGAQIAFSNVSFLRTSNLMVLQALMLYILSMRAFSDPHTIWTMSGVALRIAQRIGIHRDGYGYGLSVFETEIRRRIWFQLIIIDSTSAQFCGVAPSPLPATADTMPPININDTDLDPRMTELPCEKEGPTDMIFCLTRCEFGKWLRRWGKHAGPSHSPWAFLSSSSMSLKEKDKAIDELEELLEHKFLQYCDKSIPLHLATLVMARSVIHYTRLMAHHPRQYQGSNIRLSQIEKDIIFDNCLKMAEYADYTQANNDIQRFSWHTVHHMPWDAMIFMLSEMRFRADLEEKSKVWQIIGNIYTHHLRHRRMAVQLPLHHALENLMIRAWKVYIEECNLLQRVPISCPTIVETLIGNSNEDSQSRSDFHDALDPQATKGGHCLVRQGSLVMESLLQDAPSANLGENRGNVDYIVHDETPMDWNDWDNLLNQFQESLMDDMDLMAGTTF</sequence>
<dbReference type="PROSITE" id="PS50048">
    <property type="entry name" value="ZN2_CY6_FUNGAL_2"/>
    <property type="match status" value="1"/>
</dbReference>
<comment type="subcellular location">
    <subcellularLocation>
        <location evidence="1">Nucleus</location>
    </subcellularLocation>
</comment>
<evidence type="ECO:0000259" key="8">
    <source>
        <dbReference type="PROSITE" id="PS50048"/>
    </source>
</evidence>
<dbReference type="Gene3D" id="4.10.240.10">
    <property type="entry name" value="Zn(2)-C6 fungal-type DNA-binding domain"/>
    <property type="match status" value="1"/>
</dbReference>
<dbReference type="EMBL" id="JAQJAN010000002">
    <property type="protein sequence ID" value="KAJ5738420.1"/>
    <property type="molecule type" value="Genomic_DNA"/>
</dbReference>
<evidence type="ECO:0000256" key="4">
    <source>
        <dbReference type="ARBA" id="ARBA00023125"/>
    </source>
</evidence>
<proteinExistence type="predicted"/>
<evidence type="ECO:0000313" key="9">
    <source>
        <dbReference type="EMBL" id="KAJ5738420.1"/>
    </source>
</evidence>
<dbReference type="Pfam" id="PF00172">
    <property type="entry name" value="Zn_clus"/>
    <property type="match status" value="1"/>
</dbReference>
<dbReference type="CDD" id="cd12148">
    <property type="entry name" value="fungal_TF_MHR"/>
    <property type="match status" value="1"/>
</dbReference>
<feature type="compositionally biased region" description="Polar residues" evidence="7">
    <location>
        <begin position="90"/>
        <end position="101"/>
    </location>
</feature>
<dbReference type="GO" id="GO:0003677">
    <property type="term" value="F:DNA binding"/>
    <property type="evidence" value="ECO:0007669"/>
    <property type="project" value="UniProtKB-KW"/>
</dbReference>
<feature type="domain" description="Zn(2)-C6 fungal-type" evidence="8">
    <location>
        <begin position="12"/>
        <end position="41"/>
    </location>
</feature>
<evidence type="ECO:0000256" key="5">
    <source>
        <dbReference type="ARBA" id="ARBA00023163"/>
    </source>
</evidence>
<organism evidence="9 10">
    <name type="scientific">Penicillium malachiteum</name>
    <dbReference type="NCBI Taxonomy" id="1324776"/>
    <lineage>
        <taxon>Eukaryota</taxon>
        <taxon>Fungi</taxon>
        <taxon>Dikarya</taxon>
        <taxon>Ascomycota</taxon>
        <taxon>Pezizomycotina</taxon>
        <taxon>Eurotiomycetes</taxon>
        <taxon>Eurotiomycetidae</taxon>
        <taxon>Eurotiales</taxon>
        <taxon>Aspergillaceae</taxon>
        <taxon>Penicillium</taxon>
    </lineage>
</organism>
<evidence type="ECO:0000313" key="10">
    <source>
        <dbReference type="Proteomes" id="UP001215712"/>
    </source>
</evidence>
<dbReference type="GO" id="GO:0006351">
    <property type="term" value="P:DNA-templated transcription"/>
    <property type="evidence" value="ECO:0007669"/>
    <property type="project" value="InterPro"/>
</dbReference>
<keyword evidence="3" id="KW-0805">Transcription regulation</keyword>
<reference evidence="9" key="2">
    <citation type="submission" date="2023-01" db="EMBL/GenBank/DDBJ databases">
        <authorList>
            <person name="Petersen C."/>
        </authorList>
    </citation>
    <scope>NUCLEOTIDE SEQUENCE</scope>
    <source>
        <strain evidence="9">IBT 17514</strain>
    </source>
</reference>
<dbReference type="SUPFAM" id="SSF57701">
    <property type="entry name" value="Zn2/Cys6 DNA-binding domain"/>
    <property type="match status" value="1"/>
</dbReference>
<dbReference type="SMART" id="SM00066">
    <property type="entry name" value="GAL4"/>
    <property type="match status" value="1"/>
</dbReference>
<dbReference type="Pfam" id="PF04082">
    <property type="entry name" value="Fungal_trans"/>
    <property type="match status" value="1"/>
</dbReference>
<keyword evidence="2" id="KW-0479">Metal-binding</keyword>
<name>A0AAD6MZY8_9EURO</name>
<dbReference type="PANTHER" id="PTHR31001:SF85">
    <property type="entry name" value="ZN(II)2CYS6 TRANSCRIPTION FACTOR (EUROFUNG)"/>
    <property type="match status" value="1"/>
</dbReference>
<dbReference type="AlphaFoldDB" id="A0AAD6MZY8"/>
<dbReference type="CDD" id="cd00067">
    <property type="entry name" value="GAL4"/>
    <property type="match status" value="1"/>
</dbReference>
<dbReference type="InterPro" id="IPR036864">
    <property type="entry name" value="Zn2-C6_fun-type_DNA-bd_sf"/>
</dbReference>
<keyword evidence="10" id="KW-1185">Reference proteome</keyword>
<dbReference type="GO" id="GO:0000981">
    <property type="term" value="F:DNA-binding transcription factor activity, RNA polymerase II-specific"/>
    <property type="evidence" value="ECO:0007669"/>
    <property type="project" value="InterPro"/>
</dbReference>
<protein>
    <recommendedName>
        <fullName evidence="8">Zn(2)-C6 fungal-type domain-containing protein</fullName>
    </recommendedName>
</protein>
<dbReference type="InterPro" id="IPR001138">
    <property type="entry name" value="Zn2Cys6_DnaBD"/>
</dbReference>
<reference evidence="9" key="1">
    <citation type="journal article" date="2023" name="IMA Fungus">
        <title>Comparative genomic study of the Penicillium genus elucidates a diverse pangenome and 15 lateral gene transfer events.</title>
        <authorList>
            <person name="Petersen C."/>
            <person name="Sorensen T."/>
            <person name="Nielsen M.R."/>
            <person name="Sondergaard T.E."/>
            <person name="Sorensen J.L."/>
            <person name="Fitzpatrick D.A."/>
            <person name="Frisvad J.C."/>
            <person name="Nielsen K.L."/>
        </authorList>
    </citation>
    <scope>NUCLEOTIDE SEQUENCE</scope>
    <source>
        <strain evidence="9">IBT 17514</strain>
    </source>
</reference>
<dbReference type="PANTHER" id="PTHR31001">
    <property type="entry name" value="UNCHARACTERIZED TRANSCRIPTIONAL REGULATORY PROTEIN"/>
    <property type="match status" value="1"/>
</dbReference>
<evidence type="ECO:0000256" key="6">
    <source>
        <dbReference type="ARBA" id="ARBA00023242"/>
    </source>
</evidence>
<dbReference type="SMART" id="SM00906">
    <property type="entry name" value="Fungal_trans"/>
    <property type="match status" value="1"/>
</dbReference>
<dbReference type="InterPro" id="IPR050613">
    <property type="entry name" value="Sec_Metabolite_Reg"/>
</dbReference>
<accession>A0AAD6MZY8</accession>
<feature type="compositionally biased region" description="Basic and acidic residues" evidence="7">
    <location>
        <begin position="62"/>
        <end position="77"/>
    </location>
</feature>
<gene>
    <name evidence="9" type="ORF">N7493_001575</name>
</gene>
<keyword evidence="6" id="KW-0539">Nucleus</keyword>
<dbReference type="GO" id="GO:0005634">
    <property type="term" value="C:nucleus"/>
    <property type="evidence" value="ECO:0007669"/>
    <property type="project" value="UniProtKB-SubCell"/>
</dbReference>
<dbReference type="Proteomes" id="UP001215712">
    <property type="component" value="Unassembled WGS sequence"/>
</dbReference>
<evidence type="ECO:0000256" key="7">
    <source>
        <dbReference type="SAM" id="MobiDB-lite"/>
    </source>
</evidence>
<comment type="caution">
    <text evidence="9">The sequence shown here is derived from an EMBL/GenBank/DDBJ whole genome shotgun (WGS) entry which is preliminary data.</text>
</comment>
<keyword evidence="5" id="KW-0804">Transcription</keyword>
<feature type="region of interest" description="Disordered" evidence="7">
    <location>
        <begin position="40"/>
        <end position="102"/>
    </location>
</feature>
<evidence type="ECO:0000256" key="2">
    <source>
        <dbReference type="ARBA" id="ARBA00022723"/>
    </source>
</evidence>